<comment type="caution">
    <text evidence="2">The sequence shown here is derived from an EMBL/GenBank/DDBJ whole genome shotgun (WGS) entry which is preliminary data.</text>
</comment>
<proteinExistence type="predicted"/>
<protein>
    <submittedName>
        <fullName evidence="2">Uncharacterized protein</fullName>
    </submittedName>
</protein>
<dbReference type="AlphaFoldDB" id="A0AAE0GAB6"/>
<dbReference type="InterPro" id="IPR016024">
    <property type="entry name" value="ARM-type_fold"/>
</dbReference>
<evidence type="ECO:0000313" key="3">
    <source>
        <dbReference type="Proteomes" id="UP001190700"/>
    </source>
</evidence>
<feature type="compositionally biased region" description="Low complexity" evidence="1">
    <location>
        <begin position="763"/>
        <end position="773"/>
    </location>
</feature>
<keyword evidence="3" id="KW-1185">Reference proteome</keyword>
<dbReference type="EMBL" id="LGRX02007758">
    <property type="protein sequence ID" value="KAK3274374.1"/>
    <property type="molecule type" value="Genomic_DNA"/>
</dbReference>
<sequence length="855" mass="91605">MRGTLTQQAEAAAQTLAGHVDTGWMVYRQCSRAAGIRHVLSLQETHPRGAQTLCFAVEPLLREGEEVVPQAAESPQRGRLVINMRVQEVLVTALRHTNSSDTRFLAAWALTNIIREDLSNEVVRELVERGTLKVLCRWIKRAGMRPELQHVMLQLLVLAASLYEVQVAVAGGIGAAIACIKPSTAGTPSSKLFELGCQLVTQLLTKYKCHRVQMVAERGGQALISGMVANGDTKPRIVQGLGILQMLVAAEDGPKDLGSAGTELALKLVRSHKKEADIVAPALEVLAGLARATIADKMWTSDVGGLLKEVAVLHGSAGDVAVAEMACVLLRELVAADPPAQKNLKGSFIATAVDVLFTSLQAKSAAPSLGFRAAYQLCQDEEILQACRVKGVIPMLLEAFEVHKASAEVALVAGPTLLPFCTSLDSVRSMVKHGALETAIKVMAQHAQNEAVQLSLLQLVDALQPSMLKASEPMLLEAVFDCMRLHSNADIGEELQITMLHLLATLSGHHAKAIHERGMMLEVAKAMHTAQNEVVAQIYGCRFIAHLLKHEAVVKEGEPLGMPATSVEDSIMELEVHELILQAMTRFPKSASLQLSGCTALRSLSLVSSLKTQSRLMQAGAFQAVKSAITIHQFDEAAVQEGCRTLGSFSRHAPIREDVVRQGALDLVVLAVQNHAMSASLPISASKAVLDLLPARPLPAVPHTLLEVFGGTVNTFKHEPTSAPYLAASRVCKWLLREDPVNEAPSGAMHPPSQLRHQEDRSASIGASTAATAEMTREDEASAVGSGQEMAVLPTSVPASEIHVENLNLQDAVSSNSGEEFAEALSVYSDSESAVSYSQGVDMFPELDLPLPPMP</sequence>
<organism evidence="2 3">
    <name type="scientific">Cymbomonas tetramitiformis</name>
    <dbReference type="NCBI Taxonomy" id="36881"/>
    <lineage>
        <taxon>Eukaryota</taxon>
        <taxon>Viridiplantae</taxon>
        <taxon>Chlorophyta</taxon>
        <taxon>Pyramimonadophyceae</taxon>
        <taxon>Pyramimonadales</taxon>
        <taxon>Pyramimonadaceae</taxon>
        <taxon>Cymbomonas</taxon>
    </lineage>
</organism>
<dbReference type="Proteomes" id="UP001190700">
    <property type="component" value="Unassembled WGS sequence"/>
</dbReference>
<dbReference type="InterPro" id="IPR011989">
    <property type="entry name" value="ARM-like"/>
</dbReference>
<gene>
    <name evidence="2" type="ORF">CYMTET_17441</name>
</gene>
<accession>A0AAE0GAB6</accession>
<evidence type="ECO:0000313" key="2">
    <source>
        <dbReference type="EMBL" id="KAK3274374.1"/>
    </source>
</evidence>
<dbReference type="SUPFAM" id="SSF48371">
    <property type="entry name" value="ARM repeat"/>
    <property type="match status" value="2"/>
</dbReference>
<name>A0AAE0GAB6_9CHLO</name>
<evidence type="ECO:0000256" key="1">
    <source>
        <dbReference type="SAM" id="MobiDB-lite"/>
    </source>
</evidence>
<dbReference type="Gene3D" id="1.25.10.10">
    <property type="entry name" value="Leucine-rich Repeat Variant"/>
    <property type="match status" value="2"/>
</dbReference>
<reference evidence="2 3" key="1">
    <citation type="journal article" date="2015" name="Genome Biol. Evol.">
        <title>Comparative Genomics of a Bacterivorous Green Alga Reveals Evolutionary Causalities and Consequences of Phago-Mixotrophic Mode of Nutrition.</title>
        <authorList>
            <person name="Burns J.A."/>
            <person name="Paasch A."/>
            <person name="Narechania A."/>
            <person name="Kim E."/>
        </authorList>
    </citation>
    <scope>NUCLEOTIDE SEQUENCE [LARGE SCALE GENOMIC DNA]</scope>
    <source>
        <strain evidence="2 3">PLY_AMNH</strain>
    </source>
</reference>
<feature type="region of interest" description="Disordered" evidence="1">
    <location>
        <begin position="743"/>
        <end position="775"/>
    </location>
</feature>